<dbReference type="Proteomes" id="UP001431199">
    <property type="component" value="Unassembled WGS sequence"/>
</dbReference>
<evidence type="ECO:0000259" key="2">
    <source>
        <dbReference type="PROSITE" id="PS51194"/>
    </source>
</evidence>
<dbReference type="Pfam" id="PF11907">
    <property type="entry name" value="DUF3427"/>
    <property type="match status" value="1"/>
</dbReference>
<keyword evidence="3" id="KW-0378">Hydrolase</keyword>
<protein>
    <submittedName>
        <fullName evidence="3">DEAD/DEAH box helicase</fullName>
    </submittedName>
</protein>
<reference evidence="3" key="1">
    <citation type="submission" date="2022-09" db="EMBL/GenBank/DDBJ databases">
        <title>Eubacterium sp. LFL-14 isolated from human feces.</title>
        <authorList>
            <person name="Liu F."/>
        </authorList>
    </citation>
    <scope>NUCLEOTIDE SEQUENCE</scope>
    <source>
        <strain evidence="3">LFL-14</strain>
    </source>
</reference>
<dbReference type="InterPro" id="IPR058403">
    <property type="entry name" value="DUF8090"/>
</dbReference>
<keyword evidence="3" id="KW-0067">ATP-binding</keyword>
<proteinExistence type="predicted"/>
<keyword evidence="3" id="KW-0347">Helicase</keyword>
<dbReference type="RefSeq" id="WP_260978980.1">
    <property type="nucleotide sequence ID" value="NZ_JAODBU010000011.1"/>
</dbReference>
<dbReference type="Gene3D" id="3.40.50.300">
    <property type="entry name" value="P-loop containing nucleotide triphosphate hydrolases"/>
    <property type="match status" value="2"/>
</dbReference>
<dbReference type="Pfam" id="PF04851">
    <property type="entry name" value="ResIII"/>
    <property type="match status" value="1"/>
</dbReference>
<feature type="domain" description="Helicase ATP-binding" evidence="1">
    <location>
        <begin position="247"/>
        <end position="398"/>
    </location>
</feature>
<dbReference type="CDD" id="cd09204">
    <property type="entry name" value="PLDc_N_DEXD_b2"/>
    <property type="match status" value="1"/>
</dbReference>
<dbReference type="PANTHER" id="PTHR47396:SF1">
    <property type="entry name" value="ATP-DEPENDENT HELICASE IRC3-RELATED"/>
    <property type="match status" value="1"/>
</dbReference>
<dbReference type="PROSITE" id="PS51194">
    <property type="entry name" value="HELICASE_CTER"/>
    <property type="match status" value="1"/>
</dbReference>
<dbReference type="Pfam" id="PF26350">
    <property type="entry name" value="DUF8090"/>
    <property type="match status" value="1"/>
</dbReference>
<dbReference type="InterPro" id="IPR050742">
    <property type="entry name" value="Helicase_Restrict-Modif_Enz"/>
</dbReference>
<dbReference type="InterPro" id="IPR006935">
    <property type="entry name" value="Helicase/UvrB_N"/>
</dbReference>
<dbReference type="Pfam" id="PF00271">
    <property type="entry name" value="Helicase_C"/>
    <property type="match status" value="1"/>
</dbReference>
<keyword evidence="4" id="KW-1185">Reference proteome</keyword>
<sequence length="992" mass="114904">MAADKITELKNGLTTAFIDSTFNSNLAYKPQLVYNNYKNGQKVFSAVEDELRKCDKFAISVAFITRGGITPLLQTLRELEKRNVPGRILTTDYLAFSDPVALDTLAGLSNIELRMYETGKAGNGFHTKGYIFRKNEEYRFIIGSSNLTQDALTKNIEWNTRLVSTEKGEMLGTLINEFDNLWNDRECTKEYKEFIDNYRHKYREKQLFNKMVAEQKRISKKAQIPSLEAYTLKPNSMQLKFINNLMELRKNDVDRALLISATGTGKTYASAFAMRELGFKKVLFLVHREQILKQAKRSYENVFSNRITTGILSGNHKEKDADYLFSTVQTMSRDYILTEFEEDRFDCIIIDETHKAGAESYHKIINHFKPKLLLGMTASPERTDGFDIYKLFGHNIASEIRLQDALEDDLLCPFHYFGISDLVIDGKEIDEKTEFRYLANEQRVEHIIEQTEYFGYSGNRVKGLIFCSRKEEAKALSDAFNYRGYNTVALSGDDSQEKREEAIERLEMECEVDNCGRPIIKSEVVKHNQPLDYIFTVDIFNEGVDIPQVNQVIMLRPTQSAIIFVQQLGRGLRKADNKEYVVILDFIGNYSNNFLIPIALSGDRTYNKDNVRKYVREGSRLLPGCSTIHFDEITKKKIFASIDRMTTTKKMLTEKYMQVKFKIGRIPTIIDFYKLGEIDPMLFINYAKTYDNFQRAVDKDYTVVFTEKEEQILAFISSLIIDGKRPHELLMLKMMLDGKSVAIDSFAKELVSIGEKFKEADYNSAVRMMSLEFVAGADANKFAQIELLSKLDLKSGLLKRSLAFLDKLNNTKFREEISNLLDYGMMRYKDMYANHDENNLVLYGKYSRKDVCRLMNWDKDESSTMYGYRIKHGTCPIFVTYEKKDDISESTKYEDQFINQKTFSWLTRSNVAIDNRESQEIINYKNSGLKIVLFIKKSDGEGTDFYYMGEVVPKSWMQKTIKNNKGKELPIMNFIFELEHSVREDIYEYLTN</sequence>
<dbReference type="SUPFAM" id="SSF56024">
    <property type="entry name" value="Phospholipase D/nuclease"/>
    <property type="match status" value="1"/>
</dbReference>
<dbReference type="PROSITE" id="PS51192">
    <property type="entry name" value="HELICASE_ATP_BIND_1"/>
    <property type="match status" value="1"/>
</dbReference>
<comment type="caution">
    <text evidence="3">The sequence shown here is derived from an EMBL/GenBank/DDBJ whole genome shotgun (WGS) entry which is preliminary data.</text>
</comment>
<gene>
    <name evidence="3" type="ORF">N5B56_11290</name>
</gene>
<feature type="domain" description="Helicase C-terminal" evidence="2">
    <location>
        <begin position="449"/>
        <end position="619"/>
    </location>
</feature>
<evidence type="ECO:0000313" key="4">
    <source>
        <dbReference type="Proteomes" id="UP001431199"/>
    </source>
</evidence>
<evidence type="ECO:0000259" key="1">
    <source>
        <dbReference type="PROSITE" id="PS51192"/>
    </source>
</evidence>
<dbReference type="CDD" id="cd18799">
    <property type="entry name" value="SF2_C_EcoAI-like"/>
    <property type="match status" value="1"/>
</dbReference>
<dbReference type="SMART" id="SM00487">
    <property type="entry name" value="DEXDc"/>
    <property type="match status" value="1"/>
</dbReference>
<dbReference type="SMART" id="SM00490">
    <property type="entry name" value="HELICc"/>
    <property type="match status" value="1"/>
</dbReference>
<dbReference type="Gene3D" id="3.30.870.10">
    <property type="entry name" value="Endonuclease Chain A"/>
    <property type="match status" value="1"/>
</dbReference>
<dbReference type="CDD" id="cd18032">
    <property type="entry name" value="DEXHc_RE_I_III_res"/>
    <property type="match status" value="1"/>
</dbReference>
<dbReference type="InterPro" id="IPR025202">
    <property type="entry name" value="PLD-like_dom"/>
</dbReference>
<dbReference type="EMBL" id="JAODBU010000011">
    <property type="protein sequence ID" value="MCT7399663.1"/>
    <property type="molecule type" value="Genomic_DNA"/>
</dbReference>
<organism evidence="3 4">
    <name type="scientific">Eubacterium album</name>
    <dbReference type="NCBI Taxonomy" id="2978477"/>
    <lineage>
        <taxon>Bacteria</taxon>
        <taxon>Bacillati</taxon>
        <taxon>Bacillota</taxon>
        <taxon>Clostridia</taxon>
        <taxon>Eubacteriales</taxon>
        <taxon>Eubacteriaceae</taxon>
        <taxon>Eubacterium</taxon>
    </lineage>
</organism>
<dbReference type="InterPro" id="IPR001650">
    <property type="entry name" value="Helicase_C-like"/>
</dbReference>
<keyword evidence="3" id="KW-0547">Nucleotide-binding</keyword>
<dbReference type="InterPro" id="IPR014001">
    <property type="entry name" value="Helicase_ATP-bd"/>
</dbReference>
<evidence type="ECO:0000313" key="3">
    <source>
        <dbReference type="EMBL" id="MCT7399663.1"/>
    </source>
</evidence>
<dbReference type="GO" id="GO:0004386">
    <property type="term" value="F:helicase activity"/>
    <property type="evidence" value="ECO:0007669"/>
    <property type="project" value="UniProtKB-KW"/>
</dbReference>
<dbReference type="InterPro" id="IPR027417">
    <property type="entry name" value="P-loop_NTPase"/>
</dbReference>
<dbReference type="PANTHER" id="PTHR47396">
    <property type="entry name" value="TYPE I RESTRICTION ENZYME ECOKI R PROTEIN"/>
    <property type="match status" value="1"/>
</dbReference>
<name>A0ABT2M3E5_9FIRM</name>
<dbReference type="InterPro" id="IPR021835">
    <property type="entry name" value="DUF3427"/>
</dbReference>
<accession>A0ABT2M3E5</accession>
<dbReference type="SUPFAM" id="SSF52540">
    <property type="entry name" value="P-loop containing nucleoside triphosphate hydrolases"/>
    <property type="match status" value="1"/>
</dbReference>
<dbReference type="Pfam" id="PF13091">
    <property type="entry name" value="PLDc_2"/>
    <property type="match status" value="1"/>
</dbReference>